<dbReference type="EMBL" id="JADWDJ010000871">
    <property type="protein sequence ID" value="KAG5260479.1"/>
    <property type="molecule type" value="Genomic_DNA"/>
</dbReference>
<dbReference type="PANTHER" id="PTHR47595">
    <property type="entry name" value="HEAT SHOCK 70 KDA PROTEIN 14"/>
    <property type="match status" value="1"/>
</dbReference>
<reference evidence="3" key="1">
    <citation type="submission" date="2020-10" db="EMBL/GenBank/DDBJ databases">
        <title>Chromosome-scale genome assembly of the Allis shad, Alosa alosa.</title>
        <authorList>
            <person name="Margot Z."/>
            <person name="Christophe K."/>
            <person name="Cabau C."/>
            <person name="Louis A."/>
            <person name="Berthelot C."/>
            <person name="Parey E."/>
            <person name="Roest Crollius H."/>
            <person name="Montfort J."/>
            <person name="Robinson-Rechavi M."/>
            <person name="Bucao C."/>
            <person name="Bouchez O."/>
            <person name="Gislard M."/>
            <person name="Lluch J."/>
            <person name="Milhes M."/>
            <person name="Lampietro C."/>
            <person name="Lopez Roques C."/>
            <person name="Donnadieu C."/>
            <person name="Braasch I."/>
            <person name="Desvignes T."/>
            <person name="Postlethwait J."/>
            <person name="Bobe J."/>
            <person name="Guiguen Y."/>
        </authorList>
    </citation>
    <scope>NUCLEOTIDE SEQUENCE</scope>
    <source>
        <strain evidence="3">M-15738</strain>
        <tissue evidence="3">Blood</tissue>
    </source>
</reference>
<feature type="compositionally biased region" description="Polar residues" evidence="1">
    <location>
        <begin position="125"/>
        <end position="134"/>
    </location>
</feature>
<protein>
    <recommendedName>
        <fullName evidence="2">Myb/SANT-like DNA-binding domain-containing protein</fullName>
    </recommendedName>
</protein>
<feature type="compositionally biased region" description="Low complexity" evidence="1">
    <location>
        <begin position="154"/>
        <end position="169"/>
    </location>
</feature>
<evidence type="ECO:0000259" key="2">
    <source>
        <dbReference type="Pfam" id="PF13837"/>
    </source>
</evidence>
<sequence length="229" mass="25324">MDGKQKQPWSVEETNCLLALWSSTEIQSKLEGAVRTKPIFEKLENEMSIAGYQRSVDQLINKIKKLKKDYRDQKRELGRSGSGRQRRSPHFDVLDSILGDRPACQTTGALNSATALLEAMVNGEAENSNASELSVTGEEGDVDDTELPPPPPQDCSSPRPVPSASVSSRQAKRAKRKRDNEELLDYMEKADDKFLQLNKDMAAKMEADTSALLGLMGRIVAVMEAQANK</sequence>
<feature type="domain" description="Myb/SANT-like DNA-binding" evidence="2">
    <location>
        <begin position="7"/>
        <end position="97"/>
    </location>
</feature>
<dbReference type="Pfam" id="PF13837">
    <property type="entry name" value="Myb_DNA-bind_4"/>
    <property type="match status" value="1"/>
</dbReference>
<evidence type="ECO:0000313" key="3">
    <source>
        <dbReference type="EMBL" id="KAG5260479.1"/>
    </source>
</evidence>
<dbReference type="AlphaFoldDB" id="A0AAV6FCH5"/>
<evidence type="ECO:0000313" key="4">
    <source>
        <dbReference type="Proteomes" id="UP000823561"/>
    </source>
</evidence>
<keyword evidence="4" id="KW-1185">Reference proteome</keyword>
<feature type="region of interest" description="Disordered" evidence="1">
    <location>
        <begin position="125"/>
        <end position="183"/>
    </location>
</feature>
<dbReference type="PANTHER" id="PTHR47595:SF1">
    <property type="entry name" value="MYB_SANT-LIKE DNA-BINDING DOMAIN-CONTAINING PROTEIN"/>
    <property type="match status" value="1"/>
</dbReference>
<comment type="caution">
    <text evidence="3">The sequence shown here is derived from an EMBL/GenBank/DDBJ whole genome shotgun (WGS) entry which is preliminary data.</text>
</comment>
<accession>A0AAV6FCH5</accession>
<organism evidence="3 4">
    <name type="scientific">Alosa alosa</name>
    <name type="common">allis shad</name>
    <dbReference type="NCBI Taxonomy" id="278164"/>
    <lineage>
        <taxon>Eukaryota</taxon>
        <taxon>Metazoa</taxon>
        <taxon>Chordata</taxon>
        <taxon>Craniata</taxon>
        <taxon>Vertebrata</taxon>
        <taxon>Euteleostomi</taxon>
        <taxon>Actinopterygii</taxon>
        <taxon>Neopterygii</taxon>
        <taxon>Teleostei</taxon>
        <taxon>Clupei</taxon>
        <taxon>Clupeiformes</taxon>
        <taxon>Clupeoidei</taxon>
        <taxon>Clupeidae</taxon>
        <taxon>Alosa</taxon>
    </lineage>
</organism>
<name>A0AAV6FCH5_9TELE</name>
<proteinExistence type="predicted"/>
<dbReference type="Gene3D" id="1.10.10.60">
    <property type="entry name" value="Homeodomain-like"/>
    <property type="match status" value="1"/>
</dbReference>
<dbReference type="InterPro" id="IPR044822">
    <property type="entry name" value="Myb_DNA-bind_4"/>
</dbReference>
<gene>
    <name evidence="3" type="ORF">AALO_G00310690</name>
</gene>
<evidence type="ECO:0000256" key="1">
    <source>
        <dbReference type="SAM" id="MobiDB-lite"/>
    </source>
</evidence>
<dbReference type="Proteomes" id="UP000823561">
    <property type="component" value="Unassembled WGS sequence"/>
</dbReference>
<feature type="region of interest" description="Disordered" evidence="1">
    <location>
        <begin position="71"/>
        <end position="90"/>
    </location>
</feature>